<dbReference type="Pfam" id="PF05618">
    <property type="entry name" value="Zn_protease"/>
    <property type="match status" value="1"/>
</dbReference>
<evidence type="ECO:0000313" key="3">
    <source>
        <dbReference type="EMBL" id="OZC35710.1"/>
    </source>
</evidence>
<dbReference type="GO" id="GO:0008233">
    <property type="term" value="F:peptidase activity"/>
    <property type="evidence" value="ECO:0007669"/>
    <property type="project" value="UniProtKB-KW"/>
</dbReference>
<proteinExistence type="predicted"/>
<feature type="signal peptide" evidence="1">
    <location>
        <begin position="1"/>
        <end position="24"/>
    </location>
</feature>
<accession>A0A7Z1ILY5</accession>
<dbReference type="SUPFAM" id="SSF50630">
    <property type="entry name" value="Acid proteases"/>
    <property type="match status" value="1"/>
</dbReference>
<protein>
    <submittedName>
        <fullName evidence="3">ATP-dependent zinc protease</fullName>
    </submittedName>
</protein>
<name>A0A7Z1ILY5_9GAMM</name>
<evidence type="ECO:0000313" key="4">
    <source>
        <dbReference type="Proteomes" id="UP000216984"/>
    </source>
</evidence>
<dbReference type="GO" id="GO:0006508">
    <property type="term" value="P:proteolysis"/>
    <property type="evidence" value="ECO:0007669"/>
    <property type="project" value="UniProtKB-KW"/>
</dbReference>
<sequence>MGYRFPKARTLTFLAITGLAVALAGCSTDRYLMVPKDGLEDVRATVKTQRSTLVTMEENANVRHNQLLTDNRQSTQTILDAIATQVEKPVCPPVKEKVCPPIPKDTGRADRLKGKVIVGEVEKFYLADPGLIYTARIDSGAETSSIHAQNIKRFERDGSNWVRFDVPVPGTDYEQWITLEREISRRVRIIQSAADEAERRVVVELQFAIGDHQQVAEFTLADRTNLTHEVLIGRNILRDVMLIDVGKEYATELPASYRENAESGGNE</sequence>
<dbReference type="PANTHER" id="PTHR38037">
    <property type="entry name" value="ZN_PROTEASE DOMAIN-CONTAINING PROTEIN"/>
    <property type="match status" value="1"/>
</dbReference>
<comment type="caution">
    <text evidence="3">The sequence shown here is derived from an EMBL/GenBank/DDBJ whole genome shotgun (WGS) entry which is preliminary data.</text>
</comment>
<feature type="domain" description="Retropepsin-like aspartic endopeptidase" evidence="2">
    <location>
        <begin position="117"/>
        <end position="250"/>
    </location>
</feature>
<dbReference type="InterPro" id="IPR008503">
    <property type="entry name" value="Asp_endopeptidase"/>
</dbReference>
<feature type="chain" id="PRO_5031375857" evidence="1">
    <location>
        <begin position="25"/>
        <end position="267"/>
    </location>
</feature>
<dbReference type="InterPro" id="IPR021109">
    <property type="entry name" value="Peptidase_aspartic_dom_sf"/>
</dbReference>
<dbReference type="EMBL" id="NEFY01000008">
    <property type="protein sequence ID" value="OZC35710.1"/>
    <property type="molecule type" value="Genomic_DNA"/>
</dbReference>
<evidence type="ECO:0000259" key="2">
    <source>
        <dbReference type="Pfam" id="PF05618"/>
    </source>
</evidence>
<dbReference type="PANTHER" id="PTHR38037:SF2">
    <property type="entry name" value="ATP-DEPENDENT ZINC PROTEASE DOMAIN-CONTAINING PROTEIN-RELATED"/>
    <property type="match status" value="1"/>
</dbReference>
<keyword evidence="3" id="KW-0378">Hydrolase</keyword>
<dbReference type="PROSITE" id="PS51257">
    <property type="entry name" value="PROKAR_LIPOPROTEIN"/>
    <property type="match status" value="1"/>
</dbReference>
<dbReference type="RefSeq" id="WP_094625349.1">
    <property type="nucleotide sequence ID" value="NZ_NEFY01000008.1"/>
</dbReference>
<keyword evidence="3" id="KW-0645">Protease</keyword>
<keyword evidence="1" id="KW-0732">Signal</keyword>
<keyword evidence="4" id="KW-1185">Reference proteome</keyword>
<evidence type="ECO:0000256" key="1">
    <source>
        <dbReference type="SAM" id="SignalP"/>
    </source>
</evidence>
<reference evidence="3 4" key="1">
    <citation type="submission" date="2017-06" db="EMBL/GenBank/DDBJ databases">
        <title>Draft genome sequence of the halophilic bacterium Marinobacter vinifirmus FB1.</title>
        <authorList>
            <person name="Stepanov V.G."/>
            <person name="Roberts D.J."/>
            <person name="Fox G.E."/>
        </authorList>
    </citation>
    <scope>NUCLEOTIDE SEQUENCE [LARGE SCALE GENOMIC DNA]</scope>
    <source>
        <strain evidence="3 4">FB1</strain>
    </source>
</reference>
<dbReference type="Proteomes" id="UP000216984">
    <property type="component" value="Unassembled WGS sequence"/>
</dbReference>
<organism evidence="3 4">
    <name type="scientific">Marinobacter vinifirmus</name>
    <dbReference type="NCBI Taxonomy" id="355591"/>
    <lineage>
        <taxon>Bacteria</taxon>
        <taxon>Pseudomonadati</taxon>
        <taxon>Pseudomonadota</taxon>
        <taxon>Gammaproteobacteria</taxon>
        <taxon>Pseudomonadales</taxon>
        <taxon>Marinobacteraceae</taxon>
        <taxon>Marinobacter</taxon>
    </lineage>
</organism>
<dbReference type="AlphaFoldDB" id="A0A7Z1ILY5"/>
<gene>
    <name evidence="3" type="ORF">B9Q17_02375</name>
</gene>
<dbReference type="Gene3D" id="2.40.70.10">
    <property type="entry name" value="Acid Proteases"/>
    <property type="match status" value="1"/>
</dbReference>